<dbReference type="STRING" id="1844972.A7K91_19310"/>
<protein>
    <recommendedName>
        <fullName evidence="4">Carotenoid biosynthesis protein</fullName>
    </recommendedName>
</protein>
<proteinExistence type="predicted"/>
<dbReference type="PANTHER" id="PTHR39419:SF1">
    <property type="entry name" value="SLL0814 PROTEIN"/>
    <property type="match status" value="1"/>
</dbReference>
<sequence length="239" mass="26756">MGKLFVFWYVVGLLLMLTVGVPDWLAFSNGLFLVFFACCALDIERQLGEKRVIRWSRAFAAGLLTFSVEWLGVATGWPFGSYHYTDVLGFSLGGVPLTIAFAWVGVIVTAVLLSDSGSKWIRALWAGLCTVIFDLVLDPVAYARGFWSWEGEGGYYGIPFTNFASWFIISFALSFLFPIRKTPFPIRRKAVRLSQMMLLMFGVLGLPERQYLPILIAVAASALLERGLRHGSFKRTSRI</sequence>
<evidence type="ECO:0000313" key="3">
    <source>
        <dbReference type="Proteomes" id="UP000092024"/>
    </source>
</evidence>
<name>A0A1A5YPQ9_9BACL</name>
<keyword evidence="1" id="KW-0472">Membrane</keyword>
<evidence type="ECO:0000256" key="1">
    <source>
        <dbReference type="SAM" id="Phobius"/>
    </source>
</evidence>
<dbReference type="EMBL" id="LYPA01000038">
    <property type="protein sequence ID" value="OBR67365.1"/>
    <property type="molecule type" value="Genomic_DNA"/>
</dbReference>
<dbReference type="AlphaFoldDB" id="A0A1A5YPQ9"/>
<dbReference type="PANTHER" id="PTHR39419">
    <property type="entry name" value="SLL0814 PROTEIN"/>
    <property type="match status" value="1"/>
</dbReference>
<evidence type="ECO:0008006" key="4">
    <source>
        <dbReference type="Google" id="ProtNLM"/>
    </source>
</evidence>
<reference evidence="2 3" key="1">
    <citation type="submission" date="2016-05" db="EMBL/GenBank/DDBJ databases">
        <title>Paenibacillus oryzae. sp. nov., isolated from the rice root.</title>
        <authorList>
            <person name="Zhang J."/>
            <person name="Zhang X."/>
        </authorList>
    </citation>
    <scope>NUCLEOTIDE SEQUENCE [LARGE SCALE GENOMIC DNA]</scope>
    <source>
        <strain evidence="2 3">1DrF-4</strain>
    </source>
</reference>
<accession>A0A1A5YPQ9</accession>
<dbReference type="InterPro" id="IPR007354">
    <property type="entry name" value="CruF-like"/>
</dbReference>
<comment type="caution">
    <text evidence="2">The sequence shown here is derived from an EMBL/GenBank/DDBJ whole genome shotgun (WGS) entry which is preliminary data.</text>
</comment>
<organism evidence="2 3">
    <name type="scientific">Paenibacillus oryzae</name>
    <dbReference type="NCBI Taxonomy" id="1844972"/>
    <lineage>
        <taxon>Bacteria</taxon>
        <taxon>Bacillati</taxon>
        <taxon>Bacillota</taxon>
        <taxon>Bacilli</taxon>
        <taxon>Bacillales</taxon>
        <taxon>Paenibacillaceae</taxon>
        <taxon>Paenibacillus</taxon>
    </lineage>
</organism>
<feature type="transmembrane region" description="Helical" evidence="1">
    <location>
        <begin position="154"/>
        <end position="177"/>
    </location>
</feature>
<feature type="transmembrane region" description="Helical" evidence="1">
    <location>
        <begin position="120"/>
        <end position="142"/>
    </location>
</feature>
<feature type="transmembrane region" description="Helical" evidence="1">
    <location>
        <begin position="92"/>
        <end position="113"/>
    </location>
</feature>
<keyword evidence="1" id="KW-0812">Transmembrane</keyword>
<dbReference type="Proteomes" id="UP000092024">
    <property type="component" value="Unassembled WGS sequence"/>
</dbReference>
<dbReference type="OrthoDB" id="9811293at2"/>
<keyword evidence="1" id="KW-1133">Transmembrane helix</keyword>
<evidence type="ECO:0000313" key="2">
    <source>
        <dbReference type="EMBL" id="OBR67365.1"/>
    </source>
</evidence>
<dbReference type="Pfam" id="PF04240">
    <property type="entry name" value="Caroten_synth"/>
    <property type="match status" value="1"/>
</dbReference>
<gene>
    <name evidence="2" type="ORF">A7K91_19310</name>
</gene>
<dbReference type="RefSeq" id="WP_068680721.1">
    <property type="nucleotide sequence ID" value="NZ_LYPA01000038.1"/>
</dbReference>
<feature type="transmembrane region" description="Helical" evidence="1">
    <location>
        <begin position="59"/>
        <end position="80"/>
    </location>
</feature>
<keyword evidence="3" id="KW-1185">Reference proteome</keyword>